<evidence type="ECO:0000313" key="2">
    <source>
        <dbReference type="EMBL" id="TDV24096.1"/>
    </source>
</evidence>
<feature type="chain" id="PRO_5020848535" description="Lipoprotein" evidence="1">
    <location>
        <begin position="22"/>
        <end position="262"/>
    </location>
</feature>
<feature type="signal peptide" evidence="1">
    <location>
        <begin position="1"/>
        <end position="21"/>
    </location>
</feature>
<name>A0A4R7UDH6_9BACT</name>
<protein>
    <recommendedName>
        <fullName evidence="4">Lipoprotein</fullName>
    </recommendedName>
</protein>
<evidence type="ECO:0000256" key="1">
    <source>
        <dbReference type="SAM" id="SignalP"/>
    </source>
</evidence>
<reference evidence="2 3" key="1">
    <citation type="submission" date="2019-03" db="EMBL/GenBank/DDBJ databases">
        <title>Genomic Encyclopedia of Archaeal and Bacterial Type Strains, Phase II (KMG-II): from individual species to whole genera.</title>
        <authorList>
            <person name="Goeker M."/>
        </authorList>
    </citation>
    <scope>NUCLEOTIDE SEQUENCE [LARGE SCALE GENOMIC DNA]</scope>
    <source>
        <strain evidence="2 3">ATCC 35214</strain>
    </source>
</reference>
<dbReference type="Proteomes" id="UP000295757">
    <property type="component" value="Unassembled WGS sequence"/>
</dbReference>
<sequence>MKNKYWLLLSGTFTFPVFVVACTNINNEKKVAKEYDEEKYAENFLDLLDKYQEDNEIKRLSDNYFESIFLSYNSSIYTKKTKKKTFLDRVNKDYILLKSSQELQEKIIDKINLDFFKNINSKTINENNVEVDTYKEEKLMSESQLKEFIKQKFSKIFLNNESIDTFFITKNLFIFQKINIRPFLNSSEIVPTKKINIFNLVSPSSILKYDLAYQPVEYPLSFTLLYKVFDKSVNTVIVNEELNKSQAIKLYDYLKAKYRFDK</sequence>
<accession>A0A4R7UDH6</accession>
<keyword evidence="3" id="KW-1185">Reference proteome</keyword>
<keyword evidence="1" id="KW-0732">Signal</keyword>
<dbReference type="EMBL" id="SOCN01000001">
    <property type="protein sequence ID" value="TDV24096.1"/>
    <property type="molecule type" value="Genomic_DNA"/>
</dbReference>
<dbReference type="PROSITE" id="PS51257">
    <property type="entry name" value="PROKAR_LIPOPROTEIN"/>
    <property type="match status" value="1"/>
</dbReference>
<comment type="caution">
    <text evidence="2">The sequence shown here is derived from an EMBL/GenBank/DDBJ whole genome shotgun (WGS) entry which is preliminary data.</text>
</comment>
<dbReference type="AlphaFoldDB" id="A0A4R7UDH6"/>
<proteinExistence type="predicted"/>
<organism evidence="2 3">
    <name type="scientific">Mycoplasmopsis mustelae</name>
    <dbReference type="NCBI Taxonomy" id="171289"/>
    <lineage>
        <taxon>Bacteria</taxon>
        <taxon>Bacillati</taxon>
        <taxon>Mycoplasmatota</taxon>
        <taxon>Mycoplasmoidales</taxon>
        <taxon>Metamycoplasmataceae</taxon>
        <taxon>Mycoplasmopsis</taxon>
    </lineage>
</organism>
<dbReference type="RefSeq" id="WP_134109974.1">
    <property type="nucleotide sequence ID" value="NZ_SOCN01000001.1"/>
</dbReference>
<evidence type="ECO:0008006" key="4">
    <source>
        <dbReference type="Google" id="ProtNLM"/>
    </source>
</evidence>
<gene>
    <name evidence="2" type="ORF">BCF59_0040</name>
</gene>
<evidence type="ECO:0000313" key="3">
    <source>
        <dbReference type="Proteomes" id="UP000295757"/>
    </source>
</evidence>